<dbReference type="STRING" id="1577474.GA0111570_101106"/>
<dbReference type="AlphaFoldDB" id="A0A1G6GCW9"/>
<organism evidence="7 8">
    <name type="scientific">Raineyella antarctica</name>
    <dbReference type="NCBI Taxonomy" id="1577474"/>
    <lineage>
        <taxon>Bacteria</taxon>
        <taxon>Bacillati</taxon>
        <taxon>Actinomycetota</taxon>
        <taxon>Actinomycetes</taxon>
        <taxon>Propionibacteriales</taxon>
        <taxon>Propionibacteriaceae</taxon>
        <taxon>Raineyella</taxon>
    </lineage>
</organism>
<keyword evidence="5" id="KW-0472">Membrane</keyword>
<keyword evidence="5" id="KW-1133">Transmembrane helix</keyword>
<dbReference type="PROSITE" id="PS50082">
    <property type="entry name" value="WD_REPEATS_2"/>
    <property type="match status" value="1"/>
</dbReference>
<reference evidence="7 8" key="1">
    <citation type="submission" date="2016-06" db="EMBL/GenBank/DDBJ databases">
        <authorList>
            <person name="Olsen C.W."/>
            <person name="Carey S."/>
            <person name="Hinshaw L."/>
            <person name="Karasin A.I."/>
        </authorList>
    </citation>
    <scope>NUCLEOTIDE SEQUENCE [LARGE SCALE GENOMIC DNA]</scope>
    <source>
        <strain evidence="7 8">LZ-22</strain>
    </source>
</reference>
<accession>A0A1G6GCW9</accession>
<sequence>MPAHVGVSGAVGGMEPGETSGALPRTKRGIGEALAAARSRVGLSFRELGRRSSVPPGTLQGWIGGRSLPTPALRTAFFDVLDLLGLSTEHGHDDWWLAVEDARRAPGTPMGNPYVGLRAYAAEDHDLFFGRDRELAELAERVRQAQAHSGTDAVVALLGPSGAGKSSLLGAGLVGRALAPGGPLDGWFGTAITPGEDPATRIRAALAARALQADRPSAVLVIDQFEEVWTLASPEQRREALALLAEAVEPGSGPDGTAACCALVIGMRSDFFGQAAETELLGPALGHAMLLRGVGPEQALEIITGPSALRGVTVDPGLVALLWRELEIGGEGPAGGSLPLLSQALTETWDQAEQRTLTIRDYRAVGGVAGAIERAAERAYQQLSGPEQDMARDLLLALVRIDLDRPVRRPLELDVLQSDEAWSVVERFTQARLLTVTEDRVGLAHEALLEGWPRLGAWVADNVERLRAREYLARAAALWVENGRVDDLLVPVERFGLDRRSSDDRESLLSSEQRDFVAASRTHFAARELELVRTARTLRRRSRVAIGAFAVATVLAIVAGVSLVVMNHTRAQALSRQAALSSSLVAAQDPGLAAQIALGASELASTQEGNSALISTTGRALPRRALGPSEASKLAVSADADLLVQPGPDGALRLWRGRAADGAADGTPEILTLDAGHRNLFAGAVTSAGGRTLVAAGGMGGTWLVDAGTMPARVIADLGTGAGTTYALAFSPDGRTLYAGVQDGSVRRWDLTTPGSPRELAALSTQKDPVLALAIAPSGTRLAAAGAKGVSRWALDGAHPSVLPALATTAAAQAVAFSPDGQWLVAGETRSHQVSRWRLQGDTAASQPPLTGFGSFINDVHFSPDGTRVVVASSDQTMREFAQSSGTEIRSYPHPAVVSAAVYAGDHVVSAASDGTVRWWPQADPAFVHSATGLYQVSADATGTRLLATVDRNGSISAWDLADPAHPRRLPDPTPPALPAGEAYGVVTAVVGDGSAVLGGTRTGDLLVWDRRGDAFAPARVIPLDPGQDISWLGSSADGRTILASAYTSKKAFVLRRDGDAYAVTATIDVDQPQSMALSPDGRVVVIADIDARAGVWTLDERGQVAGSSPLFALGSTGTAAVLNPAGTSAAIGTDDGRVLLYDLSRPAEPRQVAAQDTALGAIYGMSVSTDGRYLAAGAGDKRIWVWQWQSDALVPFARVDAALDRVNDVRFVDGGRRLVGVGANGTGASWDIDLARARQTVCEGRGAPLSAAEWAARLVGARPRNLC</sequence>
<dbReference type="SUPFAM" id="SSF47413">
    <property type="entry name" value="lambda repressor-like DNA-binding domains"/>
    <property type="match status" value="1"/>
</dbReference>
<dbReference type="SUPFAM" id="SSF69322">
    <property type="entry name" value="Tricorn protease domain 2"/>
    <property type="match status" value="1"/>
</dbReference>
<feature type="transmembrane region" description="Helical" evidence="5">
    <location>
        <begin position="544"/>
        <end position="566"/>
    </location>
</feature>
<gene>
    <name evidence="7" type="ORF">GA0111570_101106</name>
</gene>
<dbReference type="InterPro" id="IPR015943">
    <property type="entry name" value="WD40/YVTN_repeat-like_dom_sf"/>
</dbReference>
<keyword evidence="2" id="KW-0677">Repeat</keyword>
<dbReference type="PROSITE" id="PS50294">
    <property type="entry name" value="WD_REPEATS_REGION"/>
    <property type="match status" value="1"/>
</dbReference>
<dbReference type="EMBL" id="FMYF01000001">
    <property type="protein sequence ID" value="SDB79837.1"/>
    <property type="molecule type" value="Genomic_DNA"/>
</dbReference>
<dbReference type="SUPFAM" id="SSF75011">
    <property type="entry name" value="3-carboxy-cis,cis-mucoante lactonizing enzyme"/>
    <property type="match status" value="1"/>
</dbReference>
<dbReference type="GO" id="GO:0003677">
    <property type="term" value="F:DNA binding"/>
    <property type="evidence" value="ECO:0007669"/>
    <property type="project" value="InterPro"/>
</dbReference>
<dbReference type="RefSeq" id="WP_139283100.1">
    <property type="nucleotide sequence ID" value="NZ_FMYF01000001.1"/>
</dbReference>
<dbReference type="Proteomes" id="UP000199086">
    <property type="component" value="Unassembled WGS sequence"/>
</dbReference>
<dbReference type="InterPro" id="IPR027417">
    <property type="entry name" value="P-loop_NTPase"/>
</dbReference>
<evidence type="ECO:0000313" key="8">
    <source>
        <dbReference type="Proteomes" id="UP000199086"/>
    </source>
</evidence>
<dbReference type="InterPro" id="IPR001680">
    <property type="entry name" value="WD40_rpt"/>
</dbReference>
<dbReference type="PANTHER" id="PTHR19848:SF8">
    <property type="entry name" value="F-BOX AND WD REPEAT DOMAIN CONTAINING 7"/>
    <property type="match status" value="1"/>
</dbReference>
<evidence type="ECO:0000256" key="5">
    <source>
        <dbReference type="SAM" id="Phobius"/>
    </source>
</evidence>
<dbReference type="CDD" id="cd00093">
    <property type="entry name" value="HTH_XRE"/>
    <property type="match status" value="1"/>
</dbReference>
<dbReference type="Gene3D" id="2.130.10.10">
    <property type="entry name" value="YVTN repeat-like/Quinoprotein amine dehydrogenase"/>
    <property type="match status" value="3"/>
</dbReference>
<dbReference type="Pfam" id="PF20703">
    <property type="entry name" value="nSTAND1"/>
    <property type="match status" value="1"/>
</dbReference>
<dbReference type="SUPFAM" id="SSF52540">
    <property type="entry name" value="P-loop containing nucleoside triphosphate hydrolases"/>
    <property type="match status" value="1"/>
</dbReference>
<feature type="domain" description="Novel STAND NTPase 1" evidence="6">
    <location>
        <begin position="113"/>
        <end position="486"/>
    </location>
</feature>
<evidence type="ECO:0000256" key="3">
    <source>
        <dbReference type="PROSITE-ProRule" id="PRU00221"/>
    </source>
</evidence>
<evidence type="ECO:0000256" key="4">
    <source>
        <dbReference type="SAM" id="MobiDB-lite"/>
    </source>
</evidence>
<dbReference type="InterPro" id="IPR049052">
    <property type="entry name" value="nSTAND1"/>
</dbReference>
<dbReference type="InterPro" id="IPR010982">
    <property type="entry name" value="Lambda_DNA-bd_dom_sf"/>
</dbReference>
<keyword evidence="1 3" id="KW-0853">WD repeat</keyword>
<feature type="repeat" description="WD" evidence="3">
    <location>
        <begin position="718"/>
        <end position="759"/>
    </location>
</feature>
<keyword evidence="5" id="KW-0812">Transmembrane</keyword>
<dbReference type="Pfam" id="PF00400">
    <property type="entry name" value="WD40"/>
    <property type="match status" value="3"/>
</dbReference>
<dbReference type="OrthoDB" id="134501at2"/>
<dbReference type="PANTHER" id="PTHR19848">
    <property type="entry name" value="WD40 REPEAT PROTEIN"/>
    <property type="match status" value="1"/>
</dbReference>
<dbReference type="SUPFAM" id="SSF63829">
    <property type="entry name" value="Calcium-dependent phosphotriesterase"/>
    <property type="match status" value="1"/>
</dbReference>
<feature type="region of interest" description="Disordered" evidence="4">
    <location>
        <begin position="1"/>
        <end position="25"/>
    </location>
</feature>
<protein>
    <submittedName>
        <fullName evidence="7">WD40 repeat</fullName>
    </submittedName>
</protein>
<keyword evidence="8" id="KW-1185">Reference proteome</keyword>
<dbReference type="SMART" id="SM00320">
    <property type="entry name" value="WD40"/>
    <property type="match status" value="10"/>
</dbReference>
<dbReference type="InterPro" id="IPR001387">
    <property type="entry name" value="Cro/C1-type_HTH"/>
</dbReference>
<proteinExistence type="predicted"/>
<evidence type="ECO:0000313" key="7">
    <source>
        <dbReference type="EMBL" id="SDB79837.1"/>
    </source>
</evidence>
<evidence type="ECO:0000256" key="1">
    <source>
        <dbReference type="ARBA" id="ARBA00022574"/>
    </source>
</evidence>
<evidence type="ECO:0000259" key="6">
    <source>
        <dbReference type="Pfam" id="PF20703"/>
    </source>
</evidence>
<evidence type="ECO:0000256" key="2">
    <source>
        <dbReference type="ARBA" id="ARBA00022737"/>
    </source>
</evidence>
<name>A0A1G6GCW9_9ACTN</name>